<protein>
    <submittedName>
        <fullName evidence="1">Uncharacterized protein</fullName>
    </submittedName>
</protein>
<sequence length="51" mass="5911">MLEKEIQKTNIILILMIYGFAILMFTQLVQTVEMNKKIDVLIEKADKKGVN</sequence>
<dbReference type="RefSeq" id="WP_167749408.1">
    <property type="nucleotide sequence ID" value="NZ_CP039734.2"/>
</dbReference>
<dbReference type="AlphaFoldDB" id="A0A7H1JH15"/>
<evidence type="ECO:0000313" key="2">
    <source>
        <dbReference type="Proteomes" id="UP000502831"/>
    </source>
</evidence>
<dbReference type="EMBL" id="CP039734">
    <property type="protein sequence ID" value="QNA70443.1"/>
    <property type="molecule type" value="Genomic_DNA"/>
</dbReference>
<organism evidence="1 2">
    <name type="scientific">Sulfurospirillum diekertiae</name>
    <dbReference type="NCBI Taxonomy" id="1854492"/>
    <lineage>
        <taxon>Bacteria</taxon>
        <taxon>Pseudomonadati</taxon>
        <taxon>Campylobacterota</taxon>
        <taxon>Epsilonproteobacteria</taxon>
        <taxon>Campylobacterales</taxon>
        <taxon>Sulfurospirillaceae</taxon>
        <taxon>Sulfurospirillum</taxon>
    </lineage>
</organism>
<proteinExistence type="predicted"/>
<accession>A0A7H1JH15</accession>
<gene>
    <name evidence="1" type="ORF">FA584_14095</name>
</gene>
<name>A0A7H1JH15_9BACT</name>
<evidence type="ECO:0000313" key="1">
    <source>
        <dbReference type="EMBL" id="QNA70443.1"/>
    </source>
</evidence>
<reference evidence="1 2" key="1">
    <citation type="journal article" date="2017" name="Environ. Sci. Technol.">
        <title>Organohalide Respiration with Chlorinated Ethenes under Low pH Conditions.</title>
        <authorList>
            <person name="Yang Y."/>
            <person name="Capiro N.L."/>
            <person name="Marcet T.F."/>
            <person name="Yan J."/>
            <person name="Pennell K.D."/>
            <person name="Loffler F.E."/>
        </authorList>
    </citation>
    <scope>NUCLEOTIDE SEQUENCE [LARGE SCALE GENOMIC DNA]</scope>
    <source>
        <strain evidence="1 2">ACSDCE</strain>
    </source>
</reference>
<dbReference type="Proteomes" id="UP000502831">
    <property type="component" value="Chromosome"/>
</dbReference>